<dbReference type="PROSITE" id="PS50005">
    <property type="entry name" value="TPR"/>
    <property type="match status" value="3"/>
</dbReference>
<comment type="caution">
    <text evidence="5">The sequence shown here is derived from an EMBL/GenBank/DDBJ whole genome shotgun (WGS) entry which is preliminary data.</text>
</comment>
<keyword evidence="1" id="KW-0677">Repeat</keyword>
<evidence type="ECO:0000313" key="6">
    <source>
        <dbReference type="Proteomes" id="UP000630660"/>
    </source>
</evidence>
<dbReference type="SUPFAM" id="SSF48452">
    <property type="entry name" value="TPR-like"/>
    <property type="match status" value="1"/>
</dbReference>
<dbReference type="InterPro" id="IPR011990">
    <property type="entry name" value="TPR-like_helical_dom_sf"/>
</dbReference>
<keyword evidence="2 3" id="KW-0802">TPR repeat</keyword>
<name>A0A9D5K8W0_UNCW3</name>
<keyword evidence="4" id="KW-0732">Signal</keyword>
<evidence type="ECO:0000256" key="1">
    <source>
        <dbReference type="ARBA" id="ARBA00022737"/>
    </source>
</evidence>
<accession>A0A9D5K8W0</accession>
<dbReference type="PANTHER" id="PTHR44943">
    <property type="entry name" value="CELLULOSE SYNTHASE OPERON PROTEIN C"/>
    <property type="match status" value="1"/>
</dbReference>
<sequence>MNRVYNLHMQILVLLSLISLPLGEAKANGLADAAVTIADQPLALYVNPALLTRTVNRNLLFNPVGFTFGTATEFQDIIPQIFDSYTNIGFMGYNQPLGDFGAGIAGFQDEEGARGLLTGAAYKLGFLHAGASLGLRYRENISQDETHFSPAFATGIAIPGIKLADVPGNISIAAAVRWFELFNIQAGIDYSIYYFHFLVNMHLRDLLQAQTTNLDGSVHLAALFDMQEIIDFPLEVGGGWGSDGRFGILTGADLNILRIILSYYKLPHPGTSHIGISVLFSVASTEEVEERLASIDKEAQEKSRITSNTYKSQGIDYYNQGDYEEAIHAFDVALVWDPTNEEALNWLQRVREEKRTSELRALLAGANAAIQSEDYLEAMNKAEAALAIDSTDSEAQKLASEAQQKFSQSVFSSTSSLRNSGEINALYEKGLEQYAGGDYKGAEETWNQIEKLAPKMKSVKVYKQKTSQKITESVGDGLRRLETLEKQGRWRDALNLASSLQKMVPANQTIKSKISLYRSKIKTLSTQYQSEGIDYYNRGYYVKAQKSFNAVLSLDPNHSTAKNYLERIKAKLQKKDVDEIYLQGVQAYTNHRYQEAVRYWEQVLKIDPGYQNATRNIQRAKEKLVQLK</sequence>
<dbReference type="PANTHER" id="PTHR44943:SF4">
    <property type="entry name" value="TPR REPEAT-CONTAINING PROTEIN MJ0798"/>
    <property type="match status" value="1"/>
</dbReference>
<organism evidence="5 6">
    <name type="scientific">candidate division WOR-3 bacterium</name>
    <dbReference type="NCBI Taxonomy" id="2052148"/>
    <lineage>
        <taxon>Bacteria</taxon>
        <taxon>Bacteria division WOR-3</taxon>
    </lineage>
</organism>
<feature type="repeat" description="TPR" evidence="3">
    <location>
        <begin position="577"/>
        <end position="610"/>
    </location>
</feature>
<dbReference type="AlphaFoldDB" id="A0A9D5K8W0"/>
<reference evidence="5" key="1">
    <citation type="submission" date="2019-11" db="EMBL/GenBank/DDBJ databases">
        <title>Microbial mats filling the niche in hypersaline microbial mats.</title>
        <authorList>
            <person name="Wong H.L."/>
            <person name="Macleod F.I."/>
            <person name="White R.A. III"/>
            <person name="Burns B.P."/>
        </authorList>
    </citation>
    <scope>NUCLEOTIDE SEQUENCE</scope>
    <source>
        <strain evidence="5">Bin_327</strain>
    </source>
</reference>
<dbReference type="Proteomes" id="UP000630660">
    <property type="component" value="Unassembled WGS sequence"/>
</dbReference>
<feature type="repeat" description="TPR" evidence="3">
    <location>
        <begin position="525"/>
        <end position="558"/>
    </location>
</feature>
<dbReference type="InterPro" id="IPR051685">
    <property type="entry name" value="Ycf3/AcsC/BcsC/TPR_MFPF"/>
</dbReference>
<proteinExistence type="predicted"/>
<evidence type="ECO:0000256" key="4">
    <source>
        <dbReference type="SAM" id="SignalP"/>
    </source>
</evidence>
<feature type="repeat" description="TPR" evidence="3">
    <location>
        <begin position="307"/>
        <end position="340"/>
    </location>
</feature>
<dbReference type="InterPro" id="IPR019734">
    <property type="entry name" value="TPR_rpt"/>
</dbReference>
<evidence type="ECO:0000313" key="5">
    <source>
        <dbReference type="EMBL" id="MBD3364235.1"/>
    </source>
</evidence>
<evidence type="ECO:0000256" key="2">
    <source>
        <dbReference type="ARBA" id="ARBA00022803"/>
    </source>
</evidence>
<protein>
    <submittedName>
        <fullName evidence="5">Tetratricopeptide repeat protein</fullName>
    </submittedName>
</protein>
<gene>
    <name evidence="5" type="ORF">GF359_03375</name>
</gene>
<dbReference type="Gene3D" id="1.25.40.10">
    <property type="entry name" value="Tetratricopeptide repeat domain"/>
    <property type="match status" value="3"/>
</dbReference>
<dbReference type="InterPro" id="IPR013105">
    <property type="entry name" value="TPR_2"/>
</dbReference>
<evidence type="ECO:0000256" key="3">
    <source>
        <dbReference type="PROSITE-ProRule" id="PRU00339"/>
    </source>
</evidence>
<feature type="chain" id="PRO_5038891240" evidence="4">
    <location>
        <begin position="28"/>
        <end position="628"/>
    </location>
</feature>
<dbReference type="EMBL" id="WJKJ01000106">
    <property type="protein sequence ID" value="MBD3364235.1"/>
    <property type="molecule type" value="Genomic_DNA"/>
</dbReference>
<dbReference type="Pfam" id="PF07719">
    <property type="entry name" value="TPR_2"/>
    <property type="match status" value="1"/>
</dbReference>
<dbReference type="SMART" id="SM00028">
    <property type="entry name" value="TPR"/>
    <property type="match status" value="5"/>
</dbReference>
<feature type="signal peptide" evidence="4">
    <location>
        <begin position="1"/>
        <end position="27"/>
    </location>
</feature>